<feature type="transmembrane region" description="Helical" evidence="2">
    <location>
        <begin position="287"/>
        <end position="306"/>
    </location>
</feature>
<protein>
    <submittedName>
        <fullName evidence="4">TPM domain-containing protein</fullName>
    </submittedName>
</protein>
<proteinExistence type="predicted"/>
<feature type="compositionally biased region" description="Gly residues" evidence="1">
    <location>
        <begin position="484"/>
        <end position="513"/>
    </location>
</feature>
<keyword evidence="2" id="KW-0472">Membrane</keyword>
<evidence type="ECO:0000313" key="4">
    <source>
        <dbReference type="EMBL" id="QGA26395.1"/>
    </source>
</evidence>
<keyword evidence="5" id="KW-1185">Reference proteome</keyword>
<feature type="transmembrane region" description="Helical" evidence="2">
    <location>
        <begin position="253"/>
        <end position="275"/>
    </location>
</feature>
<evidence type="ECO:0000256" key="2">
    <source>
        <dbReference type="SAM" id="Phobius"/>
    </source>
</evidence>
<evidence type="ECO:0000313" key="5">
    <source>
        <dbReference type="Proteomes" id="UP000326921"/>
    </source>
</evidence>
<dbReference type="PANTHER" id="PTHR30373">
    <property type="entry name" value="UPF0603 PROTEIN YGCG"/>
    <property type="match status" value="1"/>
</dbReference>
<dbReference type="RefSeq" id="WP_153511221.1">
    <property type="nucleotide sequence ID" value="NZ_CP045652.1"/>
</dbReference>
<dbReference type="Pfam" id="PF04536">
    <property type="entry name" value="TPM_phosphatase"/>
    <property type="match status" value="1"/>
</dbReference>
<organism evidence="4 5">
    <name type="scientific">Sphingobacterium zhuxiongii</name>
    <dbReference type="NCBI Taxonomy" id="2662364"/>
    <lineage>
        <taxon>Bacteria</taxon>
        <taxon>Pseudomonadati</taxon>
        <taxon>Bacteroidota</taxon>
        <taxon>Sphingobacteriia</taxon>
        <taxon>Sphingobacteriales</taxon>
        <taxon>Sphingobacteriaceae</taxon>
        <taxon>Sphingobacterium</taxon>
    </lineage>
</organism>
<feature type="region of interest" description="Disordered" evidence="1">
    <location>
        <begin position="474"/>
        <end position="513"/>
    </location>
</feature>
<dbReference type="AlphaFoldDB" id="A0A5Q0Q8W6"/>
<dbReference type="EMBL" id="CP045652">
    <property type="protein sequence ID" value="QGA26395.1"/>
    <property type="molecule type" value="Genomic_DNA"/>
</dbReference>
<dbReference type="KEGG" id="sphe:GFH32_08670"/>
<dbReference type="InterPro" id="IPR007621">
    <property type="entry name" value="TPM_dom"/>
</dbReference>
<name>A0A5Q0Q8W6_9SPHI</name>
<feature type="domain" description="TPM" evidence="3">
    <location>
        <begin position="65"/>
        <end position="185"/>
    </location>
</feature>
<feature type="transmembrane region" description="Helical" evidence="2">
    <location>
        <begin position="220"/>
        <end position="241"/>
    </location>
</feature>
<gene>
    <name evidence="4" type="ORF">GFH32_08670</name>
</gene>
<evidence type="ECO:0000256" key="1">
    <source>
        <dbReference type="SAM" id="MobiDB-lite"/>
    </source>
</evidence>
<dbReference type="Gene3D" id="3.10.310.50">
    <property type="match status" value="1"/>
</dbReference>
<dbReference type="Proteomes" id="UP000326921">
    <property type="component" value="Chromosome"/>
</dbReference>
<keyword evidence="2" id="KW-0812">Transmembrane</keyword>
<sequence>MTRSRTVNQFLYLLFCLFLSAPSLVLGQLVTDPGIAMQESPTYAEPYTVDNLPSPKSRGQDYFVSNPNGILSGSTVAELDRLSVQIDSLTGAEFAIVVVNDYVGDSDFQFALDLFNKWGIGKKEANNGLLLFVAVNRHEYRFISGYGMEASMPDAYLKRIGEKYLVPKFQSDEYDQGILDAANFISEVLLSPDIRAELEARLPEATPFWSLRNVYLKNSLLILGMFALFYIYVHFVASSLIRSPNKKNPFLPIFAGMGCMGILMFLTVFLFAFLLHNLEYIYQVKHTPYFAFILAGIILAMKVNYSRTNINKSYTDTEERAKAVNKFLGFTFIPMLLSPLAWFDLIAIFRRKVKDRKRFVPPDNSGNWKRLNRDQLTLGIASYLSKGNIKEESIKARNYEIWENTSSKQIQLIPWDIDRHFSECPECHFYTLEKSKSHTITAATYSSSGQGENVDDCRNCKYRVVNSTFTIPKLTRSSSSSSGSSGGGSSGGGSSSGSFGGGSSGGGGAGGRW</sequence>
<reference evidence="4 5" key="1">
    <citation type="submission" date="2019-10" db="EMBL/GenBank/DDBJ databases">
        <authorList>
            <person name="Dong K."/>
        </authorList>
    </citation>
    <scope>NUCLEOTIDE SEQUENCE [LARGE SCALE GENOMIC DNA]</scope>
    <source>
        <strain evidence="5">dk4302</strain>
    </source>
</reference>
<keyword evidence="2" id="KW-1133">Transmembrane helix</keyword>
<feature type="transmembrane region" description="Helical" evidence="2">
    <location>
        <begin position="327"/>
        <end position="349"/>
    </location>
</feature>
<dbReference type="PANTHER" id="PTHR30373:SF2">
    <property type="entry name" value="UPF0603 PROTEIN YGCG"/>
    <property type="match status" value="1"/>
</dbReference>
<evidence type="ECO:0000259" key="3">
    <source>
        <dbReference type="Pfam" id="PF04536"/>
    </source>
</evidence>
<accession>A0A5Q0Q8W6</accession>